<evidence type="ECO:0000313" key="2">
    <source>
        <dbReference type="EMBL" id="KIJ23864.1"/>
    </source>
</evidence>
<dbReference type="InterPro" id="IPR050138">
    <property type="entry name" value="DHOase/Allantoinase_Hydrolase"/>
</dbReference>
<dbReference type="OrthoDB" id="10258955at2759"/>
<dbReference type="PANTHER" id="PTHR43668:SF5">
    <property type="entry name" value="AMIDOHYDROLASE 3 DOMAIN-CONTAINING PROTEIN"/>
    <property type="match status" value="1"/>
</dbReference>
<dbReference type="Gene3D" id="3.20.20.140">
    <property type="entry name" value="Metal-dependent hydrolases"/>
    <property type="match status" value="2"/>
</dbReference>
<keyword evidence="1" id="KW-0812">Transmembrane</keyword>
<sequence length="871" mass="95062">MDVKRSYMTIGRANREENSFSYRHGKLVVFPLLIIFCSLLISIALGFPEVSRLNDVPQGFDARLRATSERYEPGTNATLVQNAKIWTGSDHGKQVIHGDLLLHQGIIKAFGDIPKHILDGIDKDQLTVLDAKGAWVTPGLVDLHSHIGVGSSPQLRGAADTNSLHGTIQPWLRSLDGLNTHDESYRLSIAGGVTTAQILPGSANNIGGQAFVIKLRSTLERSAISKVIEPPHTLNGTTFAQSTPPRWRHMKHACGENPSRVYSATRMDSIWAFRQAYNEARKIRDAQNAYCTRAKDGDWEKLGEWPEDLKWEALVDVLRGRVKLAVHCYEPVDFDGIVRLTNEFEFPVASFHHAGSAYLVPDLLKKVYGGAPAVALFASNFRKKREAYRGSEFGPRILADNNIRVVMKSDHPVINSRYLLNEAALAFYYGLPANLALSSVTTVPAQAAGFDHRIGHIKEDIVVWDSHPLTLGATPVQSFIDGIPQIERPVVSLKPDSFQELPQTPNFDKEAAETVEYEGLPPLATRHEEEEVLFTNVRNFWVIEDEEIVDSFSVGQSTRRSLGSVLVQKGKVTCVQNAGQPSCINQENTDSMKRIDLEGGSLAPGLTTFGSAIGTDEIRLEPSTNDGPVFDPLQGPIPKIIGEDGFLIRAVDGLQFEGRNMLLAYRAGVTTAVTPPTGYGFAKGISAAFHTGATNALEKGAIIQEIAAFHVGINKAGAASVSTQIAALRNLLLSSAVIAHVASVQGEIPIVVHVENADIMATLLRLKDEIEAQTGGKLRLSFAGAAEAWRLALAIGKADVGVILTPSRSFPATWDQRRILPGPPLTYDTPLTVLFKNNVTVAIGSENEYDARNIRFDLAWRLWILSGCPGI</sequence>
<dbReference type="PANTHER" id="PTHR43668">
    <property type="entry name" value="ALLANTOINASE"/>
    <property type="match status" value="1"/>
</dbReference>
<gene>
    <name evidence="2" type="ORF">M422DRAFT_62391</name>
</gene>
<dbReference type="HOGENOM" id="CLU_006273_0_0_1"/>
<organism evidence="2 3">
    <name type="scientific">Sphaerobolus stellatus (strain SS14)</name>
    <dbReference type="NCBI Taxonomy" id="990650"/>
    <lineage>
        <taxon>Eukaryota</taxon>
        <taxon>Fungi</taxon>
        <taxon>Dikarya</taxon>
        <taxon>Basidiomycota</taxon>
        <taxon>Agaricomycotina</taxon>
        <taxon>Agaricomycetes</taxon>
        <taxon>Phallomycetidae</taxon>
        <taxon>Geastrales</taxon>
        <taxon>Sphaerobolaceae</taxon>
        <taxon>Sphaerobolus</taxon>
    </lineage>
</organism>
<name>A0A0C9TPK8_SPHS4</name>
<dbReference type="EMBL" id="KN837575">
    <property type="protein sequence ID" value="KIJ23864.1"/>
    <property type="molecule type" value="Genomic_DNA"/>
</dbReference>
<dbReference type="InterPro" id="IPR032466">
    <property type="entry name" value="Metal_Hydrolase"/>
</dbReference>
<dbReference type="SUPFAM" id="SSF51338">
    <property type="entry name" value="Composite domain of metallo-dependent hydrolases"/>
    <property type="match status" value="1"/>
</dbReference>
<dbReference type="InterPro" id="IPR011059">
    <property type="entry name" value="Metal-dep_hydrolase_composite"/>
</dbReference>
<keyword evidence="3" id="KW-1185">Reference proteome</keyword>
<evidence type="ECO:0000313" key="3">
    <source>
        <dbReference type="Proteomes" id="UP000054279"/>
    </source>
</evidence>
<dbReference type="GO" id="GO:0005737">
    <property type="term" value="C:cytoplasm"/>
    <property type="evidence" value="ECO:0007669"/>
    <property type="project" value="TreeGrafter"/>
</dbReference>
<proteinExistence type="predicted"/>
<dbReference type="GO" id="GO:0004038">
    <property type="term" value="F:allantoinase activity"/>
    <property type="evidence" value="ECO:0007669"/>
    <property type="project" value="TreeGrafter"/>
</dbReference>
<reference evidence="2 3" key="1">
    <citation type="submission" date="2014-06" db="EMBL/GenBank/DDBJ databases">
        <title>Evolutionary Origins and Diversification of the Mycorrhizal Mutualists.</title>
        <authorList>
            <consortium name="DOE Joint Genome Institute"/>
            <consortium name="Mycorrhizal Genomics Consortium"/>
            <person name="Kohler A."/>
            <person name="Kuo A."/>
            <person name="Nagy L.G."/>
            <person name="Floudas D."/>
            <person name="Copeland A."/>
            <person name="Barry K.W."/>
            <person name="Cichocki N."/>
            <person name="Veneault-Fourrey C."/>
            <person name="LaButti K."/>
            <person name="Lindquist E.A."/>
            <person name="Lipzen A."/>
            <person name="Lundell T."/>
            <person name="Morin E."/>
            <person name="Murat C."/>
            <person name="Riley R."/>
            <person name="Ohm R."/>
            <person name="Sun H."/>
            <person name="Tunlid A."/>
            <person name="Henrissat B."/>
            <person name="Grigoriev I.V."/>
            <person name="Hibbett D.S."/>
            <person name="Martin F."/>
        </authorList>
    </citation>
    <scope>NUCLEOTIDE SEQUENCE [LARGE SCALE GENOMIC DNA]</scope>
    <source>
        <strain evidence="2 3">SS14</strain>
    </source>
</reference>
<accession>A0A0C9TPK8</accession>
<dbReference type="Proteomes" id="UP000054279">
    <property type="component" value="Unassembled WGS sequence"/>
</dbReference>
<protein>
    <recommendedName>
        <fullName evidence="4">Amidohydrolase-related domain-containing protein</fullName>
    </recommendedName>
</protein>
<keyword evidence="1" id="KW-1133">Transmembrane helix</keyword>
<evidence type="ECO:0000256" key="1">
    <source>
        <dbReference type="SAM" id="Phobius"/>
    </source>
</evidence>
<evidence type="ECO:0008006" key="4">
    <source>
        <dbReference type="Google" id="ProtNLM"/>
    </source>
</evidence>
<keyword evidence="1" id="KW-0472">Membrane</keyword>
<dbReference type="SUPFAM" id="SSF51556">
    <property type="entry name" value="Metallo-dependent hydrolases"/>
    <property type="match status" value="1"/>
</dbReference>
<feature type="transmembrane region" description="Helical" evidence="1">
    <location>
        <begin position="27"/>
        <end position="47"/>
    </location>
</feature>
<dbReference type="AlphaFoldDB" id="A0A0C9TPK8"/>
<dbReference type="GO" id="GO:0006145">
    <property type="term" value="P:purine nucleobase catabolic process"/>
    <property type="evidence" value="ECO:0007669"/>
    <property type="project" value="TreeGrafter"/>
</dbReference>